<keyword evidence="6" id="KW-0489">Methyltransferase</keyword>
<dbReference type="InterPro" id="IPR007269">
    <property type="entry name" value="ICMT_MeTrfase"/>
</dbReference>
<dbReference type="GO" id="GO:0016020">
    <property type="term" value="C:membrane"/>
    <property type="evidence" value="ECO:0007669"/>
    <property type="project" value="UniProtKB-SubCell"/>
</dbReference>
<dbReference type="GO" id="GO:0032259">
    <property type="term" value="P:methylation"/>
    <property type="evidence" value="ECO:0007669"/>
    <property type="project" value="UniProtKB-KW"/>
</dbReference>
<feature type="transmembrane region" description="Helical" evidence="5">
    <location>
        <begin position="77"/>
        <end position="96"/>
    </location>
</feature>
<evidence type="ECO:0000256" key="1">
    <source>
        <dbReference type="ARBA" id="ARBA00004141"/>
    </source>
</evidence>
<comment type="caution">
    <text evidence="6">The sequence shown here is derived from an EMBL/GenBank/DDBJ whole genome shotgun (WGS) entry which is preliminary data.</text>
</comment>
<keyword evidence="4 5" id="KW-0472">Membrane</keyword>
<evidence type="ECO:0000256" key="2">
    <source>
        <dbReference type="ARBA" id="ARBA00022692"/>
    </source>
</evidence>
<reference evidence="6 7" key="1">
    <citation type="submission" date="2019-12" db="EMBL/GenBank/DDBJ databases">
        <title>Mucilaginibacter sp. HMF7410 genome sequencing and assembly.</title>
        <authorList>
            <person name="Kang H."/>
            <person name="Cha I."/>
            <person name="Kim H."/>
            <person name="Joh K."/>
        </authorList>
    </citation>
    <scope>NUCLEOTIDE SEQUENCE [LARGE SCALE GENOMIC DNA]</scope>
    <source>
        <strain evidence="6 7">HMF7410</strain>
    </source>
</reference>
<evidence type="ECO:0000313" key="6">
    <source>
        <dbReference type="EMBL" id="MVN22329.1"/>
    </source>
</evidence>
<dbReference type="RefSeq" id="WP_157567466.1">
    <property type="nucleotide sequence ID" value="NZ_WPIK01000010.1"/>
</dbReference>
<dbReference type="PANTHER" id="PTHR43847:SF1">
    <property type="entry name" value="BLL3993 PROTEIN"/>
    <property type="match status" value="1"/>
</dbReference>
<gene>
    <name evidence="6" type="ORF">GO621_12370</name>
</gene>
<dbReference type="AlphaFoldDB" id="A0A7K1SYD4"/>
<dbReference type="PANTHER" id="PTHR43847">
    <property type="entry name" value="BLL3993 PROTEIN"/>
    <property type="match status" value="1"/>
</dbReference>
<name>A0A7K1SYD4_9SPHI</name>
<proteinExistence type="predicted"/>
<dbReference type="Proteomes" id="UP000462014">
    <property type="component" value="Unassembled WGS sequence"/>
</dbReference>
<feature type="transmembrane region" description="Helical" evidence="5">
    <location>
        <begin position="39"/>
        <end position="57"/>
    </location>
</feature>
<keyword evidence="7" id="KW-1185">Reference proteome</keyword>
<feature type="transmembrane region" description="Helical" evidence="5">
    <location>
        <begin position="175"/>
        <end position="195"/>
    </location>
</feature>
<feature type="transmembrane region" description="Helical" evidence="5">
    <location>
        <begin position="108"/>
        <end position="128"/>
    </location>
</feature>
<evidence type="ECO:0000313" key="7">
    <source>
        <dbReference type="Proteomes" id="UP000462014"/>
    </source>
</evidence>
<protein>
    <submittedName>
        <fullName evidence="6">Isoprenylcysteine carboxylmethyltransferase family protein</fullName>
    </submittedName>
</protein>
<keyword evidence="3 5" id="KW-1133">Transmembrane helix</keyword>
<evidence type="ECO:0000256" key="3">
    <source>
        <dbReference type="ARBA" id="ARBA00022989"/>
    </source>
</evidence>
<evidence type="ECO:0000256" key="5">
    <source>
        <dbReference type="SAM" id="Phobius"/>
    </source>
</evidence>
<keyword evidence="2 5" id="KW-0812">Transmembrane</keyword>
<dbReference type="InterPro" id="IPR052527">
    <property type="entry name" value="Metal_cation-efflux_comp"/>
</dbReference>
<evidence type="ECO:0000256" key="4">
    <source>
        <dbReference type="ARBA" id="ARBA00023136"/>
    </source>
</evidence>
<accession>A0A7K1SYD4</accession>
<dbReference type="Pfam" id="PF04140">
    <property type="entry name" value="ICMT"/>
    <property type="match status" value="1"/>
</dbReference>
<sequence>MNFKRMLTFKVSALLALLYLILALSLFVPAGTTKYKAAWIYLMVFICGTSILTFYFLKTDPKLIERRTHTETNKTQIMLQSVNGLLFVLMLILPGIDFRQHWSTIPFYITLLSEVVVSTGFLIVFIVFKQNTYLASNIKAYQGQRVITTGLYAWVRHPMYSGAYLIILFTPLCLGSYIALLPAIIISCLVVARAINEEKVLARDLTGYIDYLKKVRYRFIPYIF</sequence>
<organism evidence="6 7">
    <name type="scientific">Mucilaginibacter arboris</name>
    <dbReference type="NCBI Taxonomy" id="2682090"/>
    <lineage>
        <taxon>Bacteria</taxon>
        <taxon>Pseudomonadati</taxon>
        <taxon>Bacteroidota</taxon>
        <taxon>Sphingobacteriia</taxon>
        <taxon>Sphingobacteriales</taxon>
        <taxon>Sphingobacteriaceae</taxon>
        <taxon>Mucilaginibacter</taxon>
    </lineage>
</organism>
<dbReference type="GO" id="GO:0004671">
    <property type="term" value="F:protein C-terminal S-isoprenylcysteine carboxyl O-methyltransferase activity"/>
    <property type="evidence" value="ECO:0007669"/>
    <property type="project" value="InterPro"/>
</dbReference>
<dbReference type="Gene3D" id="1.20.120.1630">
    <property type="match status" value="1"/>
</dbReference>
<keyword evidence="6" id="KW-0808">Transferase</keyword>
<comment type="subcellular location">
    <subcellularLocation>
        <location evidence="1">Membrane</location>
        <topology evidence="1">Multi-pass membrane protein</topology>
    </subcellularLocation>
</comment>
<dbReference type="EMBL" id="WPIK01000010">
    <property type="protein sequence ID" value="MVN22329.1"/>
    <property type="molecule type" value="Genomic_DNA"/>
</dbReference>